<evidence type="ECO:0000313" key="3">
    <source>
        <dbReference type="Proteomes" id="UP000011713"/>
    </source>
</evidence>
<dbReference type="AlphaFoldDB" id="M4BWT3"/>
<feature type="region of interest" description="Disordered" evidence="1">
    <location>
        <begin position="48"/>
        <end position="78"/>
    </location>
</feature>
<proteinExistence type="predicted"/>
<keyword evidence="3" id="KW-1185">Reference proteome</keyword>
<dbReference type="HOGENOM" id="CLU_2627189_0_0_1"/>
<evidence type="ECO:0000313" key="2">
    <source>
        <dbReference type="EnsemblProtists" id="HpaP810984"/>
    </source>
</evidence>
<reference evidence="2" key="2">
    <citation type="submission" date="2015-06" db="UniProtKB">
        <authorList>
            <consortium name="EnsemblProtists"/>
        </authorList>
    </citation>
    <scope>IDENTIFICATION</scope>
    <source>
        <strain evidence="2">Emoy2</strain>
    </source>
</reference>
<accession>M4BWT3</accession>
<dbReference type="EMBL" id="JH598007">
    <property type="status" value="NOT_ANNOTATED_CDS"/>
    <property type="molecule type" value="Genomic_DNA"/>
</dbReference>
<dbReference type="InParanoid" id="M4BWT3"/>
<dbReference type="EnsemblProtists" id="HpaT810984">
    <property type="protein sequence ID" value="HpaP810984"/>
    <property type="gene ID" value="HpaG810984"/>
</dbReference>
<feature type="compositionally biased region" description="Basic and acidic residues" evidence="1">
    <location>
        <begin position="48"/>
        <end position="57"/>
    </location>
</feature>
<organism evidence="2 3">
    <name type="scientific">Hyaloperonospora arabidopsidis (strain Emoy2)</name>
    <name type="common">Downy mildew agent</name>
    <name type="synonym">Peronospora arabidopsidis</name>
    <dbReference type="NCBI Taxonomy" id="559515"/>
    <lineage>
        <taxon>Eukaryota</taxon>
        <taxon>Sar</taxon>
        <taxon>Stramenopiles</taxon>
        <taxon>Oomycota</taxon>
        <taxon>Peronosporomycetes</taxon>
        <taxon>Peronosporales</taxon>
        <taxon>Peronosporaceae</taxon>
        <taxon>Hyaloperonospora</taxon>
    </lineage>
</organism>
<evidence type="ECO:0000256" key="1">
    <source>
        <dbReference type="SAM" id="MobiDB-lite"/>
    </source>
</evidence>
<sequence>MGSWDTSCQLRQRLRSSAEEKLSRLWREVGEEQARSWRRRLRRRHDHLREGREARPDRRPRRAGKGRGREWERVERRR</sequence>
<reference evidence="3" key="1">
    <citation type="journal article" date="2010" name="Science">
        <title>Signatures of adaptation to obligate biotrophy in the Hyaloperonospora arabidopsidis genome.</title>
        <authorList>
            <person name="Baxter L."/>
            <person name="Tripathy S."/>
            <person name="Ishaque N."/>
            <person name="Boot N."/>
            <person name="Cabral A."/>
            <person name="Kemen E."/>
            <person name="Thines M."/>
            <person name="Ah-Fong A."/>
            <person name="Anderson R."/>
            <person name="Badejoko W."/>
            <person name="Bittner-Eddy P."/>
            <person name="Boore J.L."/>
            <person name="Chibucos M.C."/>
            <person name="Coates M."/>
            <person name="Dehal P."/>
            <person name="Delehaunty K."/>
            <person name="Dong S."/>
            <person name="Downton P."/>
            <person name="Dumas B."/>
            <person name="Fabro G."/>
            <person name="Fronick C."/>
            <person name="Fuerstenberg S.I."/>
            <person name="Fulton L."/>
            <person name="Gaulin E."/>
            <person name="Govers F."/>
            <person name="Hughes L."/>
            <person name="Humphray S."/>
            <person name="Jiang R.H."/>
            <person name="Judelson H."/>
            <person name="Kamoun S."/>
            <person name="Kyung K."/>
            <person name="Meijer H."/>
            <person name="Minx P."/>
            <person name="Morris P."/>
            <person name="Nelson J."/>
            <person name="Phuntumart V."/>
            <person name="Qutob D."/>
            <person name="Rehmany A."/>
            <person name="Rougon-Cardoso A."/>
            <person name="Ryden P."/>
            <person name="Torto-Alalibo T."/>
            <person name="Studholme D."/>
            <person name="Wang Y."/>
            <person name="Win J."/>
            <person name="Wood J."/>
            <person name="Clifton S.W."/>
            <person name="Rogers J."/>
            <person name="Van den Ackerveken G."/>
            <person name="Jones J.D."/>
            <person name="McDowell J.M."/>
            <person name="Beynon J."/>
            <person name="Tyler B.M."/>
        </authorList>
    </citation>
    <scope>NUCLEOTIDE SEQUENCE [LARGE SCALE GENOMIC DNA]</scope>
    <source>
        <strain evidence="3">Emoy2</strain>
    </source>
</reference>
<protein>
    <submittedName>
        <fullName evidence="2">Uncharacterized protein</fullName>
    </submittedName>
</protein>
<dbReference type="Proteomes" id="UP000011713">
    <property type="component" value="Unassembled WGS sequence"/>
</dbReference>
<name>M4BWT3_HYAAE</name>
<feature type="compositionally biased region" description="Basic and acidic residues" evidence="1">
    <location>
        <begin position="67"/>
        <end position="78"/>
    </location>
</feature>
<dbReference type="VEuPathDB" id="FungiDB:HpaG810984"/>